<dbReference type="InterPro" id="IPR000477">
    <property type="entry name" value="RT_dom"/>
</dbReference>
<feature type="domain" description="Reverse transcriptase" evidence="1">
    <location>
        <begin position="237"/>
        <end position="482"/>
    </location>
</feature>
<sequence>MRIVRNFLSSQNPDVVMLQETKREIWDRRFVSSVWKGRSMEWAALPACGASGGIVIMWDSNKLKSTEKVLGSFSVTVKLNSGEEGSFWLTSVYGPNKPLWRKDFWLELQDLYGLTFPMWFENMWLLHPEFKENFRDWWQECTVEGWEGHKFMKKLKRSRKFIKSLISERGVTLSNIEVPISGESAVWLDRPFSEEEVRLAVFQLNKEKAFGPDGFTIAIYQECWDVIKEDLMRVFLEFHTNGIINQSTNATFIALVPKKSQTFKISDYGPISLVTSLYKIIAKVLSRRLRKVLHETIFGSQGAFVERRHILDDVLIANEVVDEKRRKGFNPKWRSWIRGCLSSSSFAILVNGNAKGLVKAFRGLRQGNPLSPFLFTLVADVLSRLMIRAEEIGLTEGFVVGRDKTRVFLLQFENDTVFFSKASLEHLQNLKIILLVFGQVSGLKINLEKNTISGLPLGGNPKTIGFWDPVVKRISRWAGWLEKVSIASKIEKLQSDFLWSGSGEGKKDHLIRWDVVCRPKDLGGLGFRKTSLRNIALLGKWFWRFPRERNGL</sequence>
<dbReference type="GO" id="GO:0006281">
    <property type="term" value="P:DNA repair"/>
    <property type="evidence" value="ECO:0007669"/>
    <property type="project" value="InterPro"/>
</dbReference>
<dbReference type="InterPro" id="IPR052343">
    <property type="entry name" value="Retrotransposon-Effector_Assoc"/>
</dbReference>
<dbReference type="SUPFAM" id="SSF56672">
    <property type="entry name" value="DNA/RNA polymerases"/>
    <property type="match status" value="1"/>
</dbReference>
<protein>
    <submittedName>
        <fullName evidence="2">Transposon TX1 uncharacterized 149 kDa protein</fullName>
    </submittedName>
</protein>
<dbReference type="Proteomes" id="UP000288805">
    <property type="component" value="Unassembled WGS sequence"/>
</dbReference>
<dbReference type="InterPro" id="IPR036691">
    <property type="entry name" value="Endo/exonu/phosph_ase_sf"/>
</dbReference>
<dbReference type="CDD" id="cd01650">
    <property type="entry name" value="RT_nLTR_like"/>
    <property type="match status" value="1"/>
</dbReference>
<dbReference type="EMBL" id="QGNW01001342">
    <property type="protein sequence ID" value="RVW44805.1"/>
    <property type="molecule type" value="Genomic_DNA"/>
</dbReference>
<organism evidence="2 3">
    <name type="scientific">Vitis vinifera</name>
    <name type="common">Grape</name>
    <dbReference type="NCBI Taxonomy" id="29760"/>
    <lineage>
        <taxon>Eukaryota</taxon>
        <taxon>Viridiplantae</taxon>
        <taxon>Streptophyta</taxon>
        <taxon>Embryophyta</taxon>
        <taxon>Tracheophyta</taxon>
        <taxon>Spermatophyta</taxon>
        <taxon>Magnoliopsida</taxon>
        <taxon>eudicotyledons</taxon>
        <taxon>Gunneridae</taxon>
        <taxon>Pentapetalae</taxon>
        <taxon>rosids</taxon>
        <taxon>Vitales</taxon>
        <taxon>Vitaceae</taxon>
        <taxon>Viteae</taxon>
        <taxon>Vitis</taxon>
    </lineage>
</organism>
<dbReference type="GO" id="GO:0003677">
    <property type="term" value="F:DNA binding"/>
    <property type="evidence" value="ECO:0007669"/>
    <property type="project" value="InterPro"/>
</dbReference>
<dbReference type="PANTHER" id="PTHR46890:SF50">
    <property type="entry name" value="RNA-DIRECTED DNA POLYMERASE, EUKARYOTA, REVERSE TRANSCRIPTASE ZINC-BINDING DOMAIN PROTEIN-RELATED"/>
    <property type="match status" value="1"/>
</dbReference>
<dbReference type="AlphaFoldDB" id="A0A438EAH6"/>
<dbReference type="GO" id="GO:0004519">
    <property type="term" value="F:endonuclease activity"/>
    <property type="evidence" value="ECO:0007669"/>
    <property type="project" value="InterPro"/>
</dbReference>
<dbReference type="Pfam" id="PF00078">
    <property type="entry name" value="RVT_1"/>
    <property type="match status" value="1"/>
</dbReference>
<gene>
    <name evidence="2" type="primary">YTX2_753</name>
    <name evidence="2" type="ORF">CK203_112490</name>
</gene>
<proteinExistence type="predicted"/>
<dbReference type="InterPro" id="IPR020847">
    <property type="entry name" value="AP_endonuclease_F1_BS"/>
</dbReference>
<dbReference type="PROSITE" id="PS50878">
    <property type="entry name" value="RT_POL"/>
    <property type="match status" value="1"/>
</dbReference>
<evidence type="ECO:0000313" key="2">
    <source>
        <dbReference type="EMBL" id="RVW44805.1"/>
    </source>
</evidence>
<name>A0A438EAH6_VITVI</name>
<dbReference type="SUPFAM" id="SSF56219">
    <property type="entry name" value="DNase I-like"/>
    <property type="match status" value="1"/>
</dbReference>
<accession>A0A438EAH6</accession>
<reference evidence="2 3" key="1">
    <citation type="journal article" date="2018" name="PLoS Genet.">
        <title>Population sequencing reveals clonal diversity and ancestral inbreeding in the grapevine cultivar Chardonnay.</title>
        <authorList>
            <person name="Roach M.J."/>
            <person name="Johnson D.L."/>
            <person name="Bohlmann J."/>
            <person name="van Vuuren H.J."/>
            <person name="Jones S.J."/>
            <person name="Pretorius I.S."/>
            <person name="Schmidt S.A."/>
            <person name="Borneman A.R."/>
        </authorList>
    </citation>
    <scope>NUCLEOTIDE SEQUENCE [LARGE SCALE GENOMIC DNA]</scope>
    <source>
        <strain evidence="3">cv. Chardonnay</strain>
        <tissue evidence="2">Leaf</tissue>
    </source>
</reference>
<dbReference type="PROSITE" id="PS00726">
    <property type="entry name" value="AP_NUCLEASE_F1_1"/>
    <property type="match status" value="1"/>
</dbReference>
<dbReference type="Gene3D" id="3.60.10.10">
    <property type="entry name" value="Endonuclease/exonuclease/phosphatase"/>
    <property type="match status" value="1"/>
</dbReference>
<dbReference type="PANTHER" id="PTHR46890">
    <property type="entry name" value="NON-LTR RETROLELEMENT REVERSE TRANSCRIPTASE-LIKE PROTEIN-RELATED"/>
    <property type="match status" value="1"/>
</dbReference>
<comment type="caution">
    <text evidence="2">The sequence shown here is derived from an EMBL/GenBank/DDBJ whole genome shotgun (WGS) entry which is preliminary data.</text>
</comment>
<evidence type="ECO:0000259" key="1">
    <source>
        <dbReference type="PROSITE" id="PS50878"/>
    </source>
</evidence>
<evidence type="ECO:0000313" key="3">
    <source>
        <dbReference type="Proteomes" id="UP000288805"/>
    </source>
</evidence>
<dbReference type="InterPro" id="IPR043502">
    <property type="entry name" value="DNA/RNA_pol_sf"/>
</dbReference>